<keyword evidence="8" id="KW-1185">Reference proteome</keyword>
<dbReference type="KEGG" id="cpas:Clopa_0861"/>
<dbReference type="OrthoDB" id="2580765at2"/>
<feature type="transmembrane region" description="Helical" evidence="5">
    <location>
        <begin position="384"/>
        <end position="400"/>
    </location>
</feature>
<dbReference type="GO" id="GO:0016020">
    <property type="term" value="C:membrane"/>
    <property type="evidence" value="ECO:0007669"/>
    <property type="project" value="UniProtKB-SubCell"/>
</dbReference>
<keyword evidence="4 5" id="KW-0472">Membrane</keyword>
<dbReference type="PATRIC" id="fig|86416.3.peg.854"/>
<sequence length="430" mass="49680">MSVRNYIILFVLAIIMLIFNNLVYFKNKKYRNVIILLLSICSAMSIKLNYNQSIMGKDQYLYISLTVLLIAMIAIFTINHYTKKISLDNFFMIIFLALIFVPYINNEINDTVRFWLVASVYISIFFIGIIYKNIKGYDYNNITNFFSYIAIYNGLLGIAQFITNKKLLYGQFNDNIYYYQGGEAVKRVVGIAGTNNAGGNLGCILFAIVFFNYVKRKNKINLIALILTSIFSILTLTRIGYLGIIVILCIHFIISKWNSKDKILRKVLTIIIVAIVVGLILAIFGSQIYHILFEQRGDTQDSRGIQFQFLFNNIIKHNSLWNGIGTGQYTFYALYSLGYNDLDIHSQYISILVENGIIMFILFIVLNVYLMIGALKKCDNRTEIAFVISLFFANLIVCNFNPNQYYIVNNLLYYLLMYCFVYKKKIKSLT</sequence>
<feature type="transmembrane region" description="Helical" evidence="5">
    <location>
        <begin position="406"/>
        <end position="422"/>
    </location>
</feature>
<dbReference type="AlphaFoldDB" id="R4K8B9"/>
<feature type="transmembrane region" description="Helical" evidence="5">
    <location>
        <begin position="222"/>
        <end position="255"/>
    </location>
</feature>
<gene>
    <name evidence="7" type="ORF">Clopa_0861</name>
</gene>
<feature type="transmembrane region" description="Helical" evidence="5">
    <location>
        <begin position="90"/>
        <end position="106"/>
    </location>
</feature>
<dbReference type="Pfam" id="PF04932">
    <property type="entry name" value="Wzy_C"/>
    <property type="match status" value="1"/>
</dbReference>
<feature type="transmembrane region" description="Helical" evidence="5">
    <location>
        <begin position="6"/>
        <end position="25"/>
    </location>
</feature>
<organism evidence="7 8">
    <name type="scientific">Clostridium pasteurianum BC1</name>
    <dbReference type="NCBI Taxonomy" id="86416"/>
    <lineage>
        <taxon>Bacteria</taxon>
        <taxon>Bacillati</taxon>
        <taxon>Bacillota</taxon>
        <taxon>Clostridia</taxon>
        <taxon>Eubacteriales</taxon>
        <taxon>Clostridiaceae</taxon>
        <taxon>Clostridium</taxon>
    </lineage>
</organism>
<reference evidence="7 8" key="1">
    <citation type="submission" date="2012-01" db="EMBL/GenBank/DDBJ databases">
        <title>Complete sequence of chromosome of Clostridium pasteurianum BC1.</title>
        <authorList>
            <consortium name="US DOE Joint Genome Institute"/>
            <person name="Lucas S."/>
            <person name="Han J."/>
            <person name="Lapidus A."/>
            <person name="Cheng J.-F."/>
            <person name="Goodwin L."/>
            <person name="Pitluck S."/>
            <person name="Peters L."/>
            <person name="Mikhailova N."/>
            <person name="Teshima H."/>
            <person name="Detter J.C."/>
            <person name="Han C."/>
            <person name="Tapia R."/>
            <person name="Land M."/>
            <person name="Hauser L."/>
            <person name="Kyrpides N."/>
            <person name="Ivanova N."/>
            <person name="Pagani I."/>
            <person name="Dunn J."/>
            <person name="Taghavi S."/>
            <person name="Francis A."/>
            <person name="van der Lelie D."/>
            <person name="Woyke T."/>
        </authorList>
    </citation>
    <scope>NUCLEOTIDE SEQUENCE [LARGE SCALE GENOMIC DNA]</scope>
    <source>
        <strain evidence="7 8">BC1</strain>
    </source>
</reference>
<protein>
    <submittedName>
        <fullName evidence="7">Lipid A core-O-antigen ligase-like enyme</fullName>
    </submittedName>
</protein>
<evidence type="ECO:0000256" key="3">
    <source>
        <dbReference type="ARBA" id="ARBA00022989"/>
    </source>
</evidence>
<dbReference type="Proteomes" id="UP000013523">
    <property type="component" value="Chromosome"/>
</dbReference>
<keyword evidence="7" id="KW-0436">Ligase</keyword>
<feature type="transmembrane region" description="Helical" evidence="5">
    <location>
        <begin position="348"/>
        <end position="372"/>
    </location>
</feature>
<evidence type="ECO:0000256" key="2">
    <source>
        <dbReference type="ARBA" id="ARBA00022692"/>
    </source>
</evidence>
<keyword evidence="3 5" id="KW-1133">Transmembrane helix</keyword>
<feature type="transmembrane region" description="Helical" evidence="5">
    <location>
        <begin position="112"/>
        <end position="131"/>
    </location>
</feature>
<accession>R4K8B9</accession>
<evidence type="ECO:0000313" key="7">
    <source>
        <dbReference type="EMBL" id="AGK95885.1"/>
    </source>
</evidence>
<dbReference type="PANTHER" id="PTHR37422">
    <property type="entry name" value="TEICHURONIC ACID BIOSYNTHESIS PROTEIN TUAE"/>
    <property type="match status" value="1"/>
</dbReference>
<dbReference type="EMBL" id="CP003261">
    <property type="protein sequence ID" value="AGK95885.1"/>
    <property type="molecule type" value="Genomic_DNA"/>
</dbReference>
<dbReference type="InterPro" id="IPR051533">
    <property type="entry name" value="WaaL-like"/>
</dbReference>
<name>R4K8B9_CLOPA</name>
<dbReference type="InterPro" id="IPR007016">
    <property type="entry name" value="O-antigen_ligase-rel_domated"/>
</dbReference>
<dbReference type="RefSeq" id="WP_015614209.1">
    <property type="nucleotide sequence ID" value="NC_021182.1"/>
</dbReference>
<evidence type="ECO:0000256" key="1">
    <source>
        <dbReference type="ARBA" id="ARBA00004141"/>
    </source>
</evidence>
<keyword evidence="2 5" id="KW-0812">Transmembrane</keyword>
<evidence type="ECO:0000256" key="5">
    <source>
        <dbReference type="SAM" id="Phobius"/>
    </source>
</evidence>
<evidence type="ECO:0000256" key="4">
    <source>
        <dbReference type="ARBA" id="ARBA00023136"/>
    </source>
</evidence>
<evidence type="ECO:0000313" key="8">
    <source>
        <dbReference type="Proteomes" id="UP000013523"/>
    </source>
</evidence>
<dbReference type="eggNOG" id="ENOG5034333">
    <property type="taxonomic scope" value="Bacteria"/>
</dbReference>
<feature type="domain" description="O-antigen ligase-related" evidence="6">
    <location>
        <begin position="223"/>
        <end position="364"/>
    </location>
</feature>
<feature type="transmembrane region" description="Helical" evidence="5">
    <location>
        <begin position="60"/>
        <end position="78"/>
    </location>
</feature>
<comment type="subcellular location">
    <subcellularLocation>
        <location evidence="1">Membrane</location>
        <topology evidence="1">Multi-pass membrane protein</topology>
    </subcellularLocation>
</comment>
<evidence type="ECO:0000259" key="6">
    <source>
        <dbReference type="Pfam" id="PF04932"/>
    </source>
</evidence>
<proteinExistence type="predicted"/>
<dbReference type="GO" id="GO:0016874">
    <property type="term" value="F:ligase activity"/>
    <property type="evidence" value="ECO:0007669"/>
    <property type="project" value="UniProtKB-KW"/>
</dbReference>
<dbReference type="STRING" id="86416.Clopa_0861"/>
<feature type="transmembrane region" description="Helical" evidence="5">
    <location>
        <begin position="143"/>
        <end position="162"/>
    </location>
</feature>
<feature type="transmembrane region" description="Helical" evidence="5">
    <location>
        <begin position="267"/>
        <end position="292"/>
    </location>
</feature>
<dbReference type="PANTHER" id="PTHR37422:SF13">
    <property type="entry name" value="LIPOPOLYSACCHARIDE BIOSYNTHESIS PROTEIN PA4999-RELATED"/>
    <property type="match status" value="1"/>
</dbReference>
<dbReference type="HOGENOM" id="CLU_634092_0_0_9"/>
<feature type="transmembrane region" description="Helical" evidence="5">
    <location>
        <begin position="32"/>
        <end position="48"/>
    </location>
</feature>